<protein>
    <submittedName>
        <fullName evidence="1">Uncharacterized protein</fullName>
    </submittedName>
</protein>
<name>A0AAV4SIJ3_CAEEX</name>
<sequence length="102" mass="11893">MAISPTKEQSFDARATFDKFTEEAGNKGKLYWKMQKNGMKRPILQRNLKNPLMNSVNYSNKSKGESGMTFEQFKEFIEKFAKDVQFEVKEVINKLMASQEKK</sequence>
<keyword evidence="2" id="KW-1185">Reference proteome</keyword>
<dbReference type="AlphaFoldDB" id="A0AAV4SIJ3"/>
<organism evidence="1 2">
    <name type="scientific">Caerostris extrusa</name>
    <name type="common">Bark spider</name>
    <name type="synonym">Caerostris bankana</name>
    <dbReference type="NCBI Taxonomy" id="172846"/>
    <lineage>
        <taxon>Eukaryota</taxon>
        <taxon>Metazoa</taxon>
        <taxon>Ecdysozoa</taxon>
        <taxon>Arthropoda</taxon>
        <taxon>Chelicerata</taxon>
        <taxon>Arachnida</taxon>
        <taxon>Araneae</taxon>
        <taxon>Araneomorphae</taxon>
        <taxon>Entelegynae</taxon>
        <taxon>Araneoidea</taxon>
        <taxon>Araneidae</taxon>
        <taxon>Caerostris</taxon>
    </lineage>
</organism>
<proteinExistence type="predicted"/>
<evidence type="ECO:0000313" key="1">
    <source>
        <dbReference type="EMBL" id="GIY33784.1"/>
    </source>
</evidence>
<gene>
    <name evidence="1" type="ORF">CEXT_386511</name>
</gene>
<accession>A0AAV4SIJ3</accession>
<dbReference type="Proteomes" id="UP001054945">
    <property type="component" value="Unassembled WGS sequence"/>
</dbReference>
<dbReference type="EMBL" id="BPLR01009689">
    <property type="protein sequence ID" value="GIY33784.1"/>
    <property type="molecule type" value="Genomic_DNA"/>
</dbReference>
<comment type="caution">
    <text evidence="1">The sequence shown here is derived from an EMBL/GenBank/DDBJ whole genome shotgun (WGS) entry which is preliminary data.</text>
</comment>
<evidence type="ECO:0000313" key="2">
    <source>
        <dbReference type="Proteomes" id="UP001054945"/>
    </source>
</evidence>
<reference evidence="1 2" key="1">
    <citation type="submission" date="2021-06" db="EMBL/GenBank/DDBJ databases">
        <title>Caerostris extrusa draft genome.</title>
        <authorList>
            <person name="Kono N."/>
            <person name="Arakawa K."/>
        </authorList>
    </citation>
    <scope>NUCLEOTIDE SEQUENCE [LARGE SCALE GENOMIC DNA]</scope>
</reference>